<dbReference type="KEGG" id="ccin:107274982"/>
<sequence length="209" mass="23465">MNEVIVLFDGYSKQLDDETMDANCSCTLIKGQKNIIVDTMTAWDRERLVEALHKQNLDPLDIHYVVCTHSHSDHIGNNNLFINAEHIVGQCVQSGTKFYEKRIKDGKYKLCEGVTVIATPGHTAQDVSVLVDVETKDGKLVYTITGDLFEKEEDIEDPSIWKALGTIELQEVQKAMRSHVLDLANIIIPGHGPMFPVTEAMKLQSKRVD</sequence>
<dbReference type="GO" id="GO:0031123">
    <property type="term" value="P:RNA 3'-end processing"/>
    <property type="evidence" value="ECO:0007669"/>
    <property type="project" value="UniProtKB-ARBA"/>
</dbReference>
<feature type="domain" description="Metallo-beta-lactamase" evidence="7">
    <location>
        <begin position="23"/>
        <end position="191"/>
    </location>
</feature>
<dbReference type="Gene3D" id="3.60.15.10">
    <property type="entry name" value="Ribonuclease Z/Hydroxyacylglutathione hydrolase-like"/>
    <property type="match status" value="1"/>
</dbReference>
<evidence type="ECO:0000256" key="1">
    <source>
        <dbReference type="ARBA" id="ARBA00004514"/>
    </source>
</evidence>
<dbReference type="RefSeq" id="XP_015610135.1">
    <property type="nucleotide sequence ID" value="XM_015754649.2"/>
</dbReference>
<dbReference type="PANTHER" id="PTHR23200:SF48">
    <property type="entry name" value="METALLO-BETA-LACTAMASE DOMAIN-CONTAINING PROTEIN 1"/>
    <property type="match status" value="1"/>
</dbReference>
<evidence type="ECO:0000256" key="6">
    <source>
        <dbReference type="ARBA" id="ARBA00045869"/>
    </source>
</evidence>
<evidence type="ECO:0000256" key="3">
    <source>
        <dbReference type="ARBA" id="ARBA00014856"/>
    </source>
</evidence>
<accession>A0AAJ7FVB0</accession>
<evidence type="ECO:0000313" key="8">
    <source>
        <dbReference type="Proteomes" id="UP000694920"/>
    </source>
</evidence>
<dbReference type="SUPFAM" id="SSF56281">
    <property type="entry name" value="Metallo-hydrolase/oxidoreductase"/>
    <property type="match status" value="1"/>
</dbReference>
<evidence type="ECO:0000256" key="2">
    <source>
        <dbReference type="ARBA" id="ARBA00011738"/>
    </source>
</evidence>
<dbReference type="Proteomes" id="UP000694920">
    <property type="component" value="Unplaced"/>
</dbReference>
<dbReference type="Pfam" id="PF00753">
    <property type="entry name" value="Lactamase_B"/>
    <property type="match status" value="1"/>
</dbReference>
<evidence type="ECO:0000256" key="4">
    <source>
        <dbReference type="ARBA" id="ARBA00032988"/>
    </source>
</evidence>
<dbReference type="InterPro" id="IPR036866">
    <property type="entry name" value="RibonucZ/Hydroxyglut_hydro"/>
</dbReference>
<comment type="subunit">
    <text evidence="2">Homodimer.</text>
</comment>
<comment type="subcellular location">
    <subcellularLocation>
        <location evidence="1">Cytoplasm</location>
        <location evidence="1">Cytosol</location>
    </subcellularLocation>
</comment>
<protein>
    <recommendedName>
        <fullName evidence="3">Metallo-beta-lactamase domain-containing protein 1</fullName>
    </recommendedName>
    <alternativeName>
        <fullName evidence="4">Endoribonuclease MBLAC1</fullName>
    </alternativeName>
</protein>
<keyword evidence="8" id="KW-1185">Reference proteome</keyword>
<dbReference type="CDD" id="cd07711">
    <property type="entry name" value="MBLAC1-like_MBL-fold"/>
    <property type="match status" value="1"/>
</dbReference>
<organism evidence="8 9">
    <name type="scientific">Cephus cinctus</name>
    <name type="common">Wheat stem sawfly</name>
    <dbReference type="NCBI Taxonomy" id="211228"/>
    <lineage>
        <taxon>Eukaryota</taxon>
        <taxon>Metazoa</taxon>
        <taxon>Ecdysozoa</taxon>
        <taxon>Arthropoda</taxon>
        <taxon>Hexapoda</taxon>
        <taxon>Insecta</taxon>
        <taxon>Pterygota</taxon>
        <taxon>Neoptera</taxon>
        <taxon>Endopterygota</taxon>
        <taxon>Hymenoptera</taxon>
        <taxon>Cephoidea</taxon>
        <taxon>Cephidae</taxon>
        <taxon>Cephus</taxon>
    </lineage>
</organism>
<comment type="catalytic activity">
    <reaction evidence="5">
        <text>a ribonucleotidyl-ribonucleotide-RNA + H2O = a 3'-end ribonucleotide-RNA + a 5'-end 5'-phospho-ribonucleoside-RNA + H(+)</text>
        <dbReference type="Rhea" id="RHEA:68096"/>
        <dbReference type="Rhea" id="RHEA-COMP:15179"/>
        <dbReference type="Rhea" id="RHEA-COMP:17355"/>
        <dbReference type="Rhea" id="RHEA-COMP:17428"/>
        <dbReference type="ChEBI" id="CHEBI:15377"/>
        <dbReference type="ChEBI" id="CHEBI:15378"/>
        <dbReference type="ChEBI" id="CHEBI:74896"/>
        <dbReference type="ChEBI" id="CHEBI:138282"/>
        <dbReference type="ChEBI" id="CHEBI:173118"/>
    </reaction>
    <physiologicalReaction direction="left-to-right" evidence="5">
        <dbReference type="Rhea" id="RHEA:68097"/>
    </physiologicalReaction>
</comment>
<comment type="function">
    <text evidence="6">Endoribonuclease that catalyzes the hydrolysis of histone-coding pre-mRNA 3'-end. Involved in histone pre-mRNA processing during the S-phase of the cell cycle, which is required for entering/progressing through S-phase. Cleaves histone pre-mRNA at a major and a minor cleavage site after the 5'-ACCCA-3' and the 5'-ACCCACA-3' sequence, respectively, and located downstream of the stem-loop. May require the presence of the HDE element located at the histone pre-RNA 3'-end to avoid non-specific cleavage.</text>
</comment>
<dbReference type="SMART" id="SM00849">
    <property type="entry name" value="Lactamase_B"/>
    <property type="match status" value="1"/>
</dbReference>
<dbReference type="GeneID" id="107274982"/>
<evidence type="ECO:0000313" key="9">
    <source>
        <dbReference type="RefSeq" id="XP_015610135.1"/>
    </source>
</evidence>
<dbReference type="GO" id="GO:0005829">
    <property type="term" value="C:cytosol"/>
    <property type="evidence" value="ECO:0007669"/>
    <property type="project" value="UniProtKB-SubCell"/>
</dbReference>
<dbReference type="PANTHER" id="PTHR23200">
    <property type="entry name" value="METALLO-BETA-LACTAMASE DOMAIN-CONTAINING PROTEIN 1"/>
    <property type="match status" value="1"/>
</dbReference>
<evidence type="ECO:0000259" key="7">
    <source>
        <dbReference type="SMART" id="SM00849"/>
    </source>
</evidence>
<name>A0AAJ7FVB0_CEPCN</name>
<evidence type="ECO:0000256" key="5">
    <source>
        <dbReference type="ARBA" id="ARBA00044690"/>
    </source>
</evidence>
<gene>
    <name evidence="9" type="primary">LOC107274982</name>
</gene>
<dbReference type="AlphaFoldDB" id="A0AAJ7FVB0"/>
<proteinExistence type="predicted"/>
<dbReference type="InterPro" id="IPR001279">
    <property type="entry name" value="Metallo-B-lactamas"/>
</dbReference>
<reference evidence="9" key="1">
    <citation type="submission" date="2025-08" db="UniProtKB">
        <authorList>
            <consortium name="RefSeq"/>
        </authorList>
    </citation>
    <scope>IDENTIFICATION</scope>
</reference>
<dbReference type="InterPro" id="IPR039344">
    <property type="entry name" value="MBLAC1"/>
</dbReference>